<dbReference type="AlphaFoldDB" id="A0A8B8BMW0"/>
<dbReference type="GeneID" id="111111811"/>
<name>A0A8B8BMW0_CRAVI</name>
<proteinExistence type="predicted"/>
<protein>
    <submittedName>
        <fullName evidence="4">Uncharacterized protein LOC111111811</fullName>
    </submittedName>
</protein>
<accession>A0A8B8BMW0</accession>
<feature type="transmembrane region" description="Helical" evidence="1">
    <location>
        <begin position="118"/>
        <end position="139"/>
    </location>
</feature>
<feature type="transmembrane region" description="Helical" evidence="1">
    <location>
        <begin position="91"/>
        <end position="112"/>
    </location>
</feature>
<dbReference type="KEGG" id="cvn:111111811"/>
<feature type="chain" id="PRO_5034325897" evidence="2">
    <location>
        <begin position="22"/>
        <end position="150"/>
    </location>
</feature>
<gene>
    <name evidence="4" type="primary">LOC111111811</name>
</gene>
<evidence type="ECO:0000256" key="2">
    <source>
        <dbReference type="SAM" id="SignalP"/>
    </source>
</evidence>
<keyword evidence="1" id="KW-0812">Transmembrane</keyword>
<dbReference type="Proteomes" id="UP000694844">
    <property type="component" value="Chromosome 9"/>
</dbReference>
<organism evidence="3 4">
    <name type="scientific">Crassostrea virginica</name>
    <name type="common">Eastern oyster</name>
    <dbReference type="NCBI Taxonomy" id="6565"/>
    <lineage>
        <taxon>Eukaryota</taxon>
        <taxon>Metazoa</taxon>
        <taxon>Spiralia</taxon>
        <taxon>Lophotrochozoa</taxon>
        <taxon>Mollusca</taxon>
        <taxon>Bivalvia</taxon>
        <taxon>Autobranchia</taxon>
        <taxon>Pteriomorphia</taxon>
        <taxon>Ostreida</taxon>
        <taxon>Ostreoidea</taxon>
        <taxon>Ostreidae</taxon>
        <taxon>Crassostrea</taxon>
    </lineage>
</organism>
<reference evidence="4" key="1">
    <citation type="submission" date="2025-08" db="UniProtKB">
        <authorList>
            <consortium name="RefSeq"/>
        </authorList>
    </citation>
    <scope>IDENTIFICATION</scope>
    <source>
        <tissue evidence="4">Whole sample</tissue>
    </source>
</reference>
<keyword evidence="3" id="KW-1185">Reference proteome</keyword>
<keyword evidence="2" id="KW-0732">Signal</keyword>
<evidence type="ECO:0000313" key="3">
    <source>
        <dbReference type="Proteomes" id="UP000694844"/>
    </source>
</evidence>
<feature type="transmembrane region" description="Helical" evidence="1">
    <location>
        <begin position="62"/>
        <end position="84"/>
    </location>
</feature>
<dbReference type="OrthoDB" id="6213321at2759"/>
<sequence>MLSTSSSLAATVLLAVTIVVAVKVLDESTFNWILTTAHDRVQEAFISATPFLPRWGVIDETATYIGLCFLAVLSFVLCWLLSLLCTKLLTYLWAGVSTLIEFVVSVVVFFFSSLSSAVVIQVIKCSIVPILAVLAYFYWDQLVSLISSYK</sequence>
<dbReference type="RefSeq" id="XP_022304668.1">
    <property type="nucleotide sequence ID" value="XM_022448960.1"/>
</dbReference>
<evidence type="ECO:0000313" key="4">
    <source>
        <dbReference type="RefSeq" id="XP_022304668.1"/>
    </source>
</evidence>
<evidence type="ECO:0000256" key="1">
    <source>
        <dbReference type="SAM" id="Phobius"/>
    </source>
</evidence>
<keyword evidence="1" id="KW-0472">Membrane</keyword>
<feature type="signal peptide" evidence="2">
    <location>
        <begin position="1"/>
        <end position="21"/>
    </location>
</feature>
<keyword evidence="1" id="KW-1133">Transmembrane helix</keyword>